<reference evidence="1 2" key="1">
    <citation type="journal article" date="2022" name="Plant J.">
        <title>Chromosome-level genome of Camellia lanceoleosa provides a valuable resource for understanding genome evolution and self-incompatibility.</title>
        <authorList>
            <person name="Gong W."/>
            <person name="Xiao S."/>
            <person name="Wang L."/>
            <person name="Liao Z."/>
            <person name="Chang Y."/>
            <person name="Mo W."/>
            <person name="Hu G."/>
            <person name="Li W."/>
            <person name="Zhao G."/>
            <person name="Zhu H."/>
            <person name="Hu X."/>
            <person name="Ji K."/>
            <person name="Xiang X."/>
            <person name="Song Q."/>
            <person name="Yuan D."/>
            <person name="Jin S."/>
            <person name="Zhang L."/>
        </authorList>
    </citation>
    <scope>NUCLEOTIDE SEQUENCE [LARGE SCALE GENOMIC DNA]</scope>
    <source>
        <strain evidence="1">SQ_2022a</strain>
    </source>
</reference>
<gene>
    <name evidence="1" type="ORF">LOK49_LG01G00694</name>
</gene>
<dbReference type="EMBL" id="CM045758">
    <property type="protein sequence ID" value="KAI8031405.1"/>
    <property type="molecule type" value="Genomic_DNA"/>
</dbReference>
<dbReference type="Proteomes" id="UP001060215">
    <property type="component" value="Chromosome 1"/>
</dbReference>
<sequence>MEVEMVVALSNGVRSSLARSGAMDVDLSLATSEDDRAIQGSSQVRFVINPSFEPTNSVWKCEHLISTAQTFEAESIRGSEEVNMMKSEQETKKLGLKKDLIFLILQFSMRRSSGRFLIWLAKRNLDSKNYLGLEIRKKVWGHIPWLSNPIENSSD</sequence>
<name>A0ACC0J0C2_9ERIC</name>
<evidence type="ECO:0000313" key="1">
    <source>
        <dbReference type="EMBL" id="KAI8031405.1"/>
    </source>
</evidence>
<protein>
    <submittedName>
        <fullName evidence="1">Uncharacterized protein</fullName>
    </submittedName>
</protein>
<proteinExistence type="predicted"/>
<evidence type="ECO:0000313" key="2">
    <source>
        <dbReference type="Proteomes" id="UP001060215"/>
    </source>
</evidence>
<organism evidence="1 2">
    <name type="scientific">Camellia lanceoleosa</name>
    <dbReference type="NCBI Taxonomy" id="1840588"/>
    <lineage>
        <taxon>Eukaryota</taxon>
        <taxon>Viridiplantae</taxon>
        <taxon>Streptophyta</taxon>
        <taxon>Embryophyta</taxon>
        <taxon>Tracheophyta</taxon>
        <taxon>Spermatophyta</taxon>
        <taxon>Magnoliopsida</taxon>
        <taxon>eudicotyledons</taxon>
        <taxon>Gunneridae</taxon>
        <taxon>Pentapetalae</taxon>
        <taxon>asterids</taxon>
        <taxon>Ericales</taxon>
        <taxon>Theaceae</taxon>
        <taxon>Camellia</taxon>
    </lineage>
</organism>
<accession>A0ACC0J0C2</accession>
<comment type="caution">
    <text evidence="1">The sequence shown here is derived from an EMBL/GenBank/DDBJ whole genome shotgun (WGS) entry which is preliminary data.</text>
</comment>
<keyword evidence="2" id="KW-1185">Reference proteome</keyword>